<feature type="signal peptide" evidence="2">
    <location>
        <begin position="1"/>
        <end position="19"/>
    </location>
</feature>
<dbReference type="InParanoid" id="A0A1C7NR55"/>
<comment type="caution">
    <text evidence="3">The sequence shown here is derived from an EMBL/GenBank/DDBJ whole genome shotgun (WGS) entry which is preliminary data.</text>
</comment>
<keyword evidence="4" id="KW-1185">Reference proteome</keyword>
<keyword evidence="1" id="KW-0472">Membrane</keyword>
<keyword evidence="1" id="KW-0812">Transmembrane</keyword>
<gene>
    <name evidence="3" type="ORF">A0J61_00391</name>
</gene>
<evidence type="ECO:0000313" key="4">
    <source>
        <dbReference type="Proteomes" id="UP000093000"/>
    </source>
</evidence>
<dbReference type="OrthoDB" id="2327125at2759"/>
<keyword evidence="1" id="KW-1133">Transmembrane helix</keyword>
<feature type="transmembrane region" description="Helical" evidence="1">
    <location>
        <begin position="151"/>
        <end position="171"/>
    </location>
</feature>
<feature type="transmembrane region" description="Helical" evidence="1">
    <location>
        <begin position="274"/>
        <end position="294"/>
    </location>
</feature>
<reference evidence="3 4" key="1">
    <citation type="submission" date="2016-03" db="EMBL/GenBank/DDBJ databases">
        <title>Choanephora cucurbitarum.</title>
        <authorList>
            <person name="Min B."/>
            <person name="Park H."/>
            <person name="Park J.-H."/>
            <person name="Shin H.-D."/>
            <person name="Choi I.-G."/>
        </authorList>
    </citation>
    <scope>NUCLEOTIDE SEQUENCE [LARGE SCALE GENOMIC DNA]</scope>
    <source>
        <strain evidence="3 4">KUS-F28377</strain>
    </source>
</reference>
<feature type="transmembrane region" description="Helical" evidence="1">
    <location>
        <begin position="92"/>
        <end position="114"/>
    </location>
</feature>
<feature type="transmembrane region" description="Helical" evidence="1">
    <location>
        <begin position="120"/>
        <end position="139"/>
    </location>
</feature>
<feature type="transmembrane region" description="Helical" evidence="1">
    <location>
        <begin position="315"/>
        <end position="334"/>
    </location>
</feature>
<evidence type="ECO:0000256" key="2">
    <source>
        <dbReference type="SAM" id="SignalP"/>
    </source>
</evidence>
<dbReference type="Proteomes" id="UP000093000">
    <property type="component" value="Unassembled WGS sequence"/>
</dbReference>
<name>A0A1C7NR55_9FUNG</name>
<sequence length="340" mass="38623">MIQLLLSALLALTLYGVEAKWMSEIPNAPPRAYSKLFNIPTWITHIEDYDDDAFNATTIFSVVTVAVSTLYTLYHIIYIYRPKQPANLKSIGPFNTLIMLYLIATFFATFTFSLMNAGRIWASFGVYHNLFEIALMSHIFLRQKSLLERKFVFICFFYLLITMMIVIVAPWPLDALFFKFQGLATDFALAIDLGRLYYHNKANYMMASVGTPQGQEEINYSRSSQLQLGQVKDDDNKKVMRELMPAPHLNIKVLYIAATLHAVGNALVTFGNHFFLWVIFQFIYAIAFPMYAYYCVAEPNASRVSWYKVDYAKEVLVLVTGGTLAGLCIAVGVYNAGIPQ</sequence>
<feature type="transmembrane region" description="Helical" evidence="1">
    <location>
        <begin position="59"/>
        <end position="80"/>
    </location>
</feature>
<evidence type="ECO:0000256" key="1">
    <source>
        <dbReference type="SAM" id="Phobius"/>
    </source>
</evidence>
<keyword evidence="2" id="KW-0732">Signal</keyword>
<accession>A0A1C7NR55</accession>
<dbReference type="AlphaFoldDB" id="A0A1C7NR55"/>
<feature type="chain" id="PRO_5008889851" evidence="2">
    <location>
        <begin position="20"/>
        <end position="340"/>
    </location>
</feature>
<proteinExistence type="predicted"/>
<protein>
    <submittedName>
        <fullName evidence="3">Uncharacterized protein</fullName>
    </submittedName>
</protein>
<evidence type="ECO:0000313" key="3">
    <source>
        <dbReference type="EMBL" id="OBZ91582.1"/>
    </source>
</evidence>
<organism evidence="3 4">
    <name type="scientific">Choanephora cucurbitarum</name>
    <dbReference type="NCBI Taxonomy" id="101091"/>
    <lineage>
        <taxon>Eukaryota</taxon>
        <taxon>Fungi</taxon>
        <taxon>Fungi incertae sedis</taxon>
        <taxon>Mucoromycota</taxon>
        <taxon>Mucoromycotina</taxon>
        <taxon>Mucoromycetes</taxon>
        <taxon>Mucorales</taxon>
        <taxon>Mucorineae</taxon>
        <taxon>Choanephoraceae</taxon>
        <taxon>Choanephoroideae</taxon>
        <taxon>Choanephora</taxon>
    </lineage>
</organism>
<dbReference type="EMBL" id="LUGH01000008">
    <property type="protein sequence ID" value="OBZ91582.1"/>
    <property type="molecule type" value="Genomic_DNA"/>
</dbReference>